<organism evidence="5 6">
    <name type="scientific">Maricaulis salignorans</name>
    <dbReference type="NCBI Taxonomy" id="144026"/>
    <lineage>
        <taxon>Bacteria</taxon>
        <taxon>Pseudomonadati</taxon>
        <taxon>Pseudomonadota</taxon>
        <taxon>Alphaproteobacteria</taxon>
        <taxon>Maricaulales</taxon>
        <taxon>Maricaulaceae</taxon>
        <taxon>Maricaulis</taxon>
    </lineage>
</organism>
<gene>
    <name evidence="5" type="ORF">SAMN04488568_10495</name>
</gene>
<dbReference type="InterPro" id="IPR023214">
    <property type="entry name" value="HAD_sf"/>
</dbReference>
<dbReference type="PANTHER" id="PTHR43434">
    <property type="entry name" value="PHOSPHOGLYCOLATE PHOSPHATASE"/>
    <property type="match status" value="1"/>
</dbReference>
<dbReference type="Gene3D" id="3.40.50.1000">
    <property type="entry name" value="HAD superfamily/HAD-like"/>
    <property type="match status" value="1"/>
</dbReference>
<dbReference type="Pfam" id="PF13419">
    <property type="entry name" value="HAD_2"/>
    <property type="match status" value="1"/>
</dbReference>
<evidence type="ECO:0000256" key="3">
    <source>
        <dbReference type="ARBA" id="ARBA00006171"/>
    </source>
</evidence>
<accession>A0A1G9PZ32</accession>
<dbReference type="GO" id="GO:0008967">
    <property type="term" value="F:phosphoglycolate phosphatase activity"/>
    <property type="evidence" value="ECO:0007669"/>
    <property type="project" value="UniProtKB-EC"/>
</dbReference>
<dbReference type="Gene3D" id="1.10.150.240">
    <property type="entry name" value="Putative phosphatase, domain 2"/>
    <property type="match status" value="1"/>
</dbReference>
<dbReference type="Proteomes" id="UP000199759">
    <property type="component" value="Unassembled WGS sequence"/>
</dbReference>
<evidence type="ECO:0000313" key="6">
    <source>
        <dbReference type="Proteomes" id="UP000199759"/>
    </source>
</evidence>
<dbReference type="AlphaFoldDB" id="A0A1G9PZ32"/>
<reference evidence="5 6" key="1">
    <citation type="submission" date="2016-10" db="EMBL/GenBank/DDBJ databases">
        <authorList>
            <person name="de Groot N.N."/>
        </authorList>
    </citation>
    <scope>NUCLEOTIDE SEQUENCE [LARGE SCALE GENOMIC DNA]</scope>
    <source>
        <strain evidence="5 6">DSM 16077</strain>
    </source>
</reference>
<evidence type="ECO:0000256" key="4">
    <source>
        <dbReference type="ARBA" id="ARBA00013078"/>
    </source>
</evidence>
<dbReference type="SFLD" id="SFLDG01129">
    <property type="entry name" value="C1.5:_HAD__Beta-PGM__Phosphata"/>
    <property type="match status" value="1"/>
</dbReference>
<dbReference type="GO" id="GO:0006281">
    <property type="term" value="P:DNA repair"/>
    <property type="evidence" value="ECO:0007669"/>
    <property type="project" value="TreeGrafter"/>
</dbReference>
<dbReference type="InterPro" id="IPR036412">
    <property type="entry name" value="HAD-like_sf"/>
</dbReference>
<dbReference type="EC" id="3.1.3.18" evidence="4"/>
<proteinExistence type="inferred from homology"/>
<evidence type="ECO:0000256" key="1">
    <source>
        <dbReference type="ARBA" id="ARBA00000830"/>
    </source>
</evidence>
<dbReference type="PANTHER" id="PTHR43434:SF1">
    <property type="entry name" value="PHOSPHOGLYCOLATE PHOSPHATASE"/>
    <property type="match status" value="1"/>
</dbReference>
<dbReference type="RefSeq" id="WP_091767810.1">
    <property type="nucleotide sequence ID" value="NZ_FNHG01000004.1"/>
</dbReference>
<comment type="pathway">
    <text evidence="2">Organic acid metabolism; glycolate biosynthesis; glycolate from 2-phosphoglycolate: step 1/1.</text>
</comment>
<evidence type="ECO:0000256" key="2">
    <source>
        <dbReference type="ARBA" id="ARBA00004818"/>
    </source>
</evidence>
<protein>
    <recommendedName>
        <fullName evidence="4">phosphoglycolate phosphatase</fullName>
        <ecNumber evidence="4">3.1.3.18</ecNumber>
    </recommendedName>
</protein>
<dbReference type="SFLD" id="SFLDS00003">
    <property type="entry name" value="Haloacid_Dehalogenase"/>
    <property type="match status" value="1"/>
</dbReference>
<name>A0A1G9PZ32_9PROT</name>
<comment type="similarity">
    <text evidence="3">Belongs to the HAD-like hydrolase superfamily. CbbY/CbbZ/Gph/YieH family.</text>
</comment>
<dbReference type="InterPro" id="IPR050155">
    <property type="entry name" value="HAD-like_hydrolase_sf"/>
</dbReference>
<dbReference type="STRING" id="144026.SAMN04488568_10495"/>
<dbReference type="EMBL" id="FNHG01000004">
    <property type="protein sequence ID" value="SDM04046.1"/>
    <property type="molecule type" value="Genomic_DNA"/>
</dbReference>
<comment type="catalytic activity">
    <reaction evidence="1">
        <text>2-phosphoglycolate + H2O = glycolate + phosphate</text>
        <dbReference type="Rhea" id="RHEA:14369"/>
        <dbReference type="ChEBI" id="CHEBI:15377"/>
        <dbReference type="ChEBI" id="CHEBI:29805"/>
        <dbReference type="ChEBI" id="CHEBI:43474"/>
        <dbReference type="ChEBI" id="CHEBI:58033"/>
        <dbReference type="EC" id="3.1.3.18"/>
    </reaction>
</comment>
<keyword evidence="6" id="KW-1185">Reference proteome</keyword>
<evidence type="ECO:0000313" key="5">
    <source>
        <dbReference type="EMBL" id="SDM04046.1"/>
    </source>
</evidence>
<dbReference type="GO" id="GO:0005829">
    <property type="term" value="C:cytosol"/>
    <property type="evidence" value="ECO:0007669"/>
    <property type="project" value="TreeGrafter"/>
</dbReference>
<dbReference type="InterPro" id="IPR023198">
    <property type="entry name" value="PGP-like_dom2"/>
</dbReference>
<dbReference type="InterPro" id="IPR041492">
    <property type="entry name" value="HAD_2"/>
</dbReference>
<sequence>MSDLLDPDLFGQASIAFDLDGTLVDTAPDLVRALNATIQPDGLTPVPVDDLRALVGRGAQALLERAYAQQGRVLSPDATPDLVARFIDIYQADIAAHSRVFPQVETTLARLQRAGATLSVCTNKPSVLSDLLIAEFKLTGYFARIIGPDRTTAKKPAADHVHTALGTGHRRAAMVGDSAPDVDAARAARVPSIVLSYGYSEAPAGSLGADRLLHDFGDIPGALADIWRA</sequence>
<dbReference type="SUPFAM" id="SSF56784">
    <property type="entry name" value="HAD-like"/>
    <property type="match status" value="1"/>
</dbReference>
<dbReference type="OrthoDB" id="9793014at2"/>